<dbReference type="EMBL" id="CP016367">
    <property type="protein sequence ID" value="APG49279.1"/>
    <property type="molecule type" value="Genomic_DNA"/>
</dbReference>
<organism evidence="1 2">
    <name type="scientific">Phaeobacter porticola</name>
    <dbReference type="NCBI Taxonomy" id="1844006"/>
    <lineage>
        <taxon>Bacteria</taxon>
        <taxon>Pseudomonadati</taxon>
        <taxon>Pseudomonadota</taxon>
        <taxon>Alphaproteobacteria</taxon>
        <taxon>Rhodobacterales</taxon>
        <taxon>Roseobacteraceae</taxon>
        <taxon>Phaeobacter</taxon>
    </lineage>
</organism>
<dbReference type="Proteomes" id="UP000183859">
    <property type="component" value="Plasmid pP97_c"/>
</dbReference>
<keyword evidence="1" id="KW-0614">Plasmid</keyword>
<protein>
    <submittedName>
        <fullName evidence="1">Phosphoesterase-like protein</fullName>
    </submittedName>
</protein>
<dbReference type="RefSeq" id="WP_237029063.1">
    <property type="nucleotide sequence ID" value="NZ_CP016367.1"/>
</dbReference>
<dbReference type="AlphaFoldDB" id="A0A1L3IAR0"/>
<dbReference type="InterPro" id="IPR029052">
    <property type="entry name" value="Metallo-depent_PP-like"/>
</dbReference>
<evidence type="ECO:0000313" key="2">
    <source>
        <dbReference type="Proteomes" id="UP000183859"/>
    </source>
</evidence>
<evidence type="ECO:0000313" key="1">
    <source>
        <dbReference type="EMBL" id="APG49279.1"/>
    </source>
</evidence>
<accession>A0A1L3IAR0</accession>
<proteinExistence type="predicted"/>
<keyword evidence="2" id="KW-1185">Reference proteome</keyword>
<name>A0A1L3IAR0_9RHOB</name>
<geneLocation type="plasmid" evidence="2">
    <name>pp97_c</name>
</geneLocation>
<reference evidence="2" key="1">
    <citation type="submission" date="2016-07" db="EMBL/GenBank/DDBJ databases">
        <title>Phaeobacter portensis sp. nov., a tropodithietic acid producing bacterium isolated from a German harbor.</title>
        <authorList>
            <person name="Freese H.M."/>
            <person name="Bunk B."/>
            <person name="Breider S."/>
            <person name="Brinkhoff T."/>
        </authorList>
    </citation>
    <scope>NUCLEOTIDE SEQUENCE [LARGE SCALE GENOMIC DNA]</scope>
    <source>
        <strain evidence="2">P97</strain>
        <plasmid evidence="2">pp97_c</plasmid>
    </source>
</reference>
<dbReference type="Gene3D" id="3.60.21.10">
    <property type="match status" value="1"/>
</dbReference>
<dbReference type="SUPFAM" id="SSF56300">
    <property type="entry name" value="Metallo-dependent phosphatases"/>
    <property type="match status" value="1"/>
</dbReference>
<sequence>MKFIHLTDTHVIGDGMLYGPVPAARLRAAVASINAEHGDAGFLSP</sequence>
<dbReference type="KEGG" id="php:PhaeoP97_03929"/>
<gene>
    <name evidence="1" type="ORF">PhaeoP97_03929</name>
</gene>